<gene>
    <name evidence="2" type="ORF">KV395_17440</name>
</gene>
<dbReference type="RefSeq" id="WP_282215077.1">
    <property type="nucleotide sequence ID" value="NZ_BAAAUN010000001.1"/>
</dbReference>
<organism evidence="2 3">
    <name type="scientific">Microbacterium luteolum</name>
    <name type="common">Aureobacterium luteolum</name>
    <dbReference type="NCBI Taxonomy" id="69367"/>
    <lineage>
        <taxon>Bacteria</taxon>
        <taxon>Bacillati</taxon>
        <taxon>Actinomycetota</taxon>
        <taxon>Actinomycetes</taxon>
        <taxon>Micrococcales</taxon>
        <taxon>Microbacteriaceae</taxon>
        <taxon>Microbacterium</taxon>
    </lineage>
</organism>
<name>A0ABY7XS35_MICLT</name>
<reference evidence="2 3" key="1">
    <citation type="submission" date="2021-06" db="EMBL/GenBank/DDBJ databases">
        <title>Genome-based taxonomic framework of Microbacterium strains isolated from marine environment, the description of four new species and reclassification of four preexisting species.</title>
        <authorList>
            <person name="Lee S.D."/>
            <person name="Kim S.-M."/>
            <person name="Byeon Y.-S."/>
            <person name="Yang H.L."/>
            <person name="Kim I.S."/>
        </authorList>
    </citation>
    <scope>NUCLEOTIDE SEQUENCE [LARGE SCALE GENOMIC DNA]</scope>
    <source>
        <strain evidence="2 3">KACC 14465</strain>
    </source>
</reference>
<evidence type="ECO:0000313" key="3">
    <source>
        <dbReference type="Proteomes" id="UP001215097"/>
    </source>
</evidence>
<dbReference type="Proteomes" id="UP001215097">
    <property type="component" value="Chromosome"/>
</dbReference>
<accession>A0ABY7XS35</accession>
<sequence length="919" mass="100575">MGARSEPRERQGDVVVGFGFTQLKTMFEALQADQAGRDPETRDAELLATFATMNPGFPDEYRAYLAAERERIEELAVNNNLIGDSSRAAWYSGPKTSKGIWPTYRAKLESRLPSDAIGGVDDSTSQILSQSANPLKRGDKRKGLVVGYVQSGKTANYAGLVAKAVDAGYRIVIVLAGMHSNLRAQTQARLDGDLRLRELKDGGVAWYPLTDVNSDIAPINPVSPVGNQANAIVMVVKKNEKRLANVLNYLQSISKSDPQILLSRAVLIIDDESDQATPNTKGAKNLVSTINQRIRDIWAEVKTGTYVAYTATPFANIFTDPNDENDLYPDDFAVVLPRPIGYMGADTYFDTSSLDDEEGIASDALARTISDDEAAVLAPSGRDLSDYDPQITSALAEAIRWFLLATAIRRLRTGKEEHSSMLLHTSHRVEAHARLRDAVVDFLKDVALEGDRRHDSFESTFHAEIDRAAELRGEESVPSWSDVWSVVEDLISNVQVRVDNGTSDNRVSYPDDEPQTVIAIGGGTLSRGLTLEGLVVSFFLRTSNAYDTLLQMGRWFGFRPRYRDLARVWAASGMLDDYAHLALVERELREDIAVMISEGMTPRDIAVPVRAHKGRLQITGAGKMDFVDLVHTGLGGNRRQTIYLDSSTEGIERTQGAARRIVENAIGTRASIDSLGGAAGQPAAHLFEGLSHANLIEFLERYGVFPVDVALQPVAIRRWTGEHGDGKSWDLLLISGPASNNATFEYAEGVRVNVVSRAPLKDWDQSRFEDAIRAGASVVNIRALMSSADSTADLAILDRNGLLDDATRAAYKELKKSDVQAVKSFRRGSRPDNGLVILYAIGKDSEPATVSTTTRRSMEAPDHPIGIAVVFPPAEFERDGDHYAVTLKSIFDPGDEEIEDGESEIVDDEADFAAQDTGL</sequence>
<dbReference type="InterPro" id="IPR018310">
    <property type="entry name" value="Put_endonuclease_Z1-dom"/>
</dbReference>
<evidence type="ECO:0000313" key="2">
    <source>
        <dbReference type="EMBL" id="WDM44924.1"/>
    </source>
</evidence>
<proteinExistence type="predicted"/>
<dbReference type="Pfam" id="PF10593">
    <property type="entry name" value="Z1"/>
    <property type="match status" value="1"/>
</dbReference>
<evidence type="ECO:0000259" key="1">
    <source>
        <dbReference type="Pfam" id="PF10593"/>
    </source>
</evidence>
<dbReference type="EMBL" id="CP078075">
    <property type="protein sequence ID" value="WDM44924.1"/>
    <property type="molecule type" value="Genomic_DNA"/>
</dbReference>
<feature type="domain" description="Putative endonuclease Z1" evidence="1">
    <location>
        <begin position="395"/>
        <end position="613"/>
    </location>
</feature>
<protein>
    <submittedName>
        <fullName evidence="2">Z1 domain-containing protein</fullName>
    </submittedName>
</protein>
<keyword evidence="3" id="KW-1185">Reference proteome</keyword>